<dbReference type="EMBL" id="CP018154">
    <property type="protein sequence ID" value="APG62750.1"/>
    <property type="molecule type" value="Genomic_DNA"/>
</dbReference>
<dbReference type="Proteomes" id="UP000242561">
    <property type="component" value="Chromosome"/>
</dbReference>
<organism evidence="1 2">
    <name type="scientific">Sphingorhabdus lutea</name>
    <dbReference type="NCBI Taxonomy" id="1913578"/>
    <lineage>
        <taxon>Bacteria</taxon>
        <taxon>Pseudomonadati</taxon>
        <taxon>Pseudomonadota</taxon>
        <taxon>Alphaproteobacteria</taxon>
        <taxon>Sphingomonadales</taxon>
        <taxon>Sphingomonadaceae</taxon>
        <taxon>Sphingorhabdus</taxon>
    </lineage>
</organism>
<dbReference type="InterPro" id="IPR054248">
    <property type="entry name" value="DUF6975"/>
</dbReference>
<dbReference type="Pfam" id="PF22391">
    <property type="entry name" value="DUF6975"/>
    <property type="match status" value="1"/>
</dbReference>
<evidence type="ECO:0000313" key="1">
    <source>
        <dbReference type="EMBL" id="APG62750.1"/>
    </source>
</evidence>
<dbReference type="KEGG" id="sphl:LPB140_08055"/>
<gene>
    <name evidence="1" type="ORF">LPB140_08055</name>
</gene>
<keyword evidence="2" id="KW-1185">Reference proteome</keyword>
<sequence>MTLTAQLSSPANDWVRDIFGSVARDGSGMAIDKLTQYLNDPDDKHRRHRSLLVGQLHADICHFLNLCHGQQPGVVDYAENKITGDEAKIWAAKAAIGFGKERDLLNQLTIAAGPPARQAGHDMALHLTQDQPKNLAMLASSDRKGCALGCAMGFVADWHIIRDLLNSLSMKFDLPKSELTLPSIAETMEICVIEGNGPALQRAIRFGFEQVCAQQKGFWAIIDARHQQRLNEVLYG</sequence>
<dbReference type="AlphaFoldDB" id="A0A1L3JC94"/>
<accession>A0A1L3JC94</accession>
<dbReference type="RefSeq" id="WP_072559399.1">
    <property type="nucleotide sequence ID" value="NZ_CP018154.1"/>
</dbReference>
<dbReference type="OrthoDB" id="7468483at2"/>
<name>A0A1L3JC94_9SPHN</name>
<evidence type="ECO:0000313" key="2">
    <source>
        <dbReference type="Proteomes" id="UP000242561"/>
    </source>
</evidence>
<protein>
    <submittedName>
        <fullName evidence="1">Uncharacterized protein</fullName>
    </submittedName>
</protein>
<proteinExistence type="predicted"/>
<dbReference type="STRING" id="1913578.LPB140_08055"/>
<reference evidence="1 2" key="1">
    <citation type="submission" date="2016-11" db="EMBL/GenBank/DDBJ databases">
        <title>Sphingorhabdus sp. LPB0140, isolated from marine environment.</title>
        <authorList>
            <person name="Kim E."/>
            <person name="Yi H."/>
        </authorList>
    </citation>
    <scope>NUCLEOTIDE SEQUENCE [LARGE SCALE GENOMIC DNA]</scope>
    <source>
        <strain evidence="1 2">LPB0140</strain>
    </source>
</reference>